<organism evidence="1 2">
    <name type="scientific">Sanghuangporus baumii</name>
    <name type="common">Phellinus baumii</name>
    <dbReference type="NCBI Taxonomy" id="108892"/>
    <lineage>
        <taxon>Eukaryota</taxon>
        <taxon>Fungi</taxon>
        <taxon>Dikarya</taxon>
        <taxon>Basidiomycota</taxon>
        <taxon>Agaricomycotina</taxon>
        <taxon>Agaricomycetes</taxon>
        <taxon>Hymenochaetales</taxon>
        <taxon>Hymenochaetaceae</taxon>
        <taxon>Sanghuangporus</taxon>
    </lineage>
</organism>
<accession>A0A9Q5I3M6</accession>
<comment type="caution">
    <text evidence="1">The sequence shown here is derived from an EMBL/GenBank/DDBJ whole genome shotgun (WGS) entry which is preliminary data.</text>
</comment>
<keyword evidence="2" id="KW-1185">Reference proteome</keyword>
<evidence type="ECO:0008006" key="3">
    <source>
        <dbReference type="Google" id="ProtNLM"/>
    </source>
</evidence>
<name>A0A9Q5I3M6_SANBA</name>
<sequence length="419" mass="47388">MSLHIANIPRFPLEIWQTILHFATFVPSAFETNATDPFAYPGPLTQDEVHTLLRRSLFTKRNIVLVCKTWNELATRFLYEAVSVSVRSSFSVLLQGLEDATSGDATQVPEHRRVKGRWTLRLDIPLPDSHPQQVDDFVKIIQHLPNLSIVVVRQAFRAPLHHNRSFLWVLVSHSSRSLLVLDIPSYVLEFPGLEIPGNFNTLTLRALRIRPHTLNQYGGRILGPQLEYLNLQGSEALHSIIKEAPLPASLTYLAFEVDSLQATRVTSGSLVGTGQHLTTLELDDYFAIRGYSPCFFGQEKFGTFLRKIAQSCPNLRNLILSIRCSGDLICTTYLPPIEKLGLRPYMKRCAGLHKMVTRFIKVTPSVKVVRILGKPTYADLAARNTKTFDTFRRTSAALITEHGVRYEDRTGKIFHDETK</sequence>
<gene>
    <name evidence="1" type="ORF">A7U60_g1671</name>
</gene>
<protein>
    <recommendedName>
        <fullName evidence="3">F-box domain-containing protein</fullName>
    </recommendedName>
</protein>
<dbReference type="OrthoDB" id="3232644at2759"/>
<evidence type="ECO:0000313" key="1">
    <source>
        <dbReference type="EMBL" id="OCB91106.1"/>
    </source>
</evidence>
<dbReference type="EMBL" id="LNZH02000106">
    <property type="protein sequence ID" value="OCB91106.1"/>
    <property type="molecule type" value="Genomic_DNA"/>
</dbReference>
<proteinExistence type="predicted"/>
<dbReference type="AlphaFoldDB" id="A0A9Q5I3M6"/>
<dbReference type="SUPFAM" id="SSF52047">
    <property type="entry name" value="RNI-like"/>
    <property type="match status" value="1"/>
</dbReference>
<reference evidence="1" key="1">
    <citation type="submission" date="2016-06" db="EMBL/GenBank/DDBJ databases">
        <title>Draft Genome sequence of the fungus Inonotus baumii.</title>
        <authorList>
            <person name="Zhu H."/>
            <person name="Lin W."/>
        </authorList>
    </citation>
    <scope>NUCLEOTIDE SEQUENCE</scope>
    <source>
        <strain evidence="1">821</strain>
    </source>
</reference>
<evidence type="ECO:0000313" key="2">
    <source>
        <dbReference type="Proteomes" id="UP000757232"/>
    </source>
</evidence>
<dbReference type="Proteomes" id="UP000757232">
    <property type="component" value="Unassembled WGS sequence"/>
</dbReference>